<dbReference type="Proteomes" id="UP000805193">
    <property type="component" value="Unassembled WGS sequence"/>
</dbReference>
<evidence type="ECO:0000313" key="1">
    <source>
        <dbReference type="EMBL" id="KAG0435329.1"/>
    </source>
</evidence>
<keyword evidence="2" id="KW-1185">Reference proteome</keyword>
<sequence length="202" mass="20372">EAAELTTPDETINHLDAVIDGLSSESDSVESGGATARRNTTGSTSSQGLPASSSSGPAPRSESSPTRDQLSRSSREQVSVAAGPAFSQLPGGDAPDGTAPGANSTRRASSSPCGSTRSWSSSTTCAPSTRAPSSRSSAPRQGVRLNINEAVPQQSLTGHTNNKAVPPVASFSPDSQFVFSGSTDGRVHVWSTAEGLGGVCGL</sequence>
<evidence type="ECO:0000313" key="2">
    <source>
        <dbReference type="Proteomes" id="UP000805193"/>
    </source>
</evidence>
<comment type="caution">
    <text evidence="1">The sequence shown here is derived from an EMBL/GenBank/DDBJ whole genome shotgun (WGS) entry which is preliminary data.</text>
</comment>
<accession>A0AC60QKG1</accession>
<protein>
    <submittedName>
        <fullName evidence="1">Uncharacterized protein</fullName>
    </submittedName>
</protein>
<reference evidence="1 2" key="1">
    <citation type="journal article" date="2020" name="Cell">
        <title>Large-Scale Comparative Analyses of Tick Genomes Elucidate Their Genetic Diversity and Vector Capacities.</title>
        <authorList>
            <consortium name="Tick Genome and Microbiome Consortium (TIGMIC)"/>
            <person name="Jia N."/>
            <person name="Wang J."/>
            <person name="Shi W."/>
            <person name="Du L."/>
            <person name="Sun Y."/>
            <person name="Zhan W."/>
            <person name="Jiang J.F."/>
            <person name="Wang Q."/>
            <person name="Zhang B."/>
            <person name="Ji P."/>
            <person name="Bell-Sakyi L."/>
            <person name="Cui X.M."/>
            <person name="Yuan T.T."/>
            <person name="Jiang B.G."/>
            <person name="Yang W.F."/>
            <person name="Lam T.T."/>
            <person name="Chang Q.C."/>
            <person name="Ding S.J."/>
            <person name="Wang X.J."/>
            <person name="Zhu J.G."/>
            <person name="Ruan X.D."/>
            <person name="Zhao L."/>
            <person name="Wei J.T."/>
            <person name="Ye R.Z."/>
            <person name="Que T.C."/>
            <person name="Du C.H."/>
            <person name="Zhou Y.H."/>
            <person name="Cheng J.X."/>
            <person name="Dai P.F."/>
            <person name="Guo W.B."/>
            <person name="Han X.H."/>
            <person name="Huang E.J."/>
            <person name="Li L.F."/>
            <person name="Wei W."/>
            <person name="Gao Y.C."/>
            <person name="Liu J.Z."/>
            <person name="Shao H.Z."/>
            <person name="Wang X."/>
            <person name="Wang C.C."/>
            <person name="Yang T.C."/>
            <person name="Huo Q.B."/>
            <person name="Li W."/>
            <person name="Chen H.Y."/>
            <person name="Chen S.E."/>
            <person name="Zhou L.G."/>
            <person name="Ni X.B."/>
            <person name="Tian J.H."/>
            <person name="Sheng Y."/>
            <person name="Liu T."/>
            <person name="Pan Y.S."/>
            <person name="Xia L.Y."/>
            <person name="Li J."/>
            <person name="Zhao F."/>
            <person name="Cao W.C."/>
        </authorList>
    </citation>
    <scope>NUCLEOTIDE SEQUENCE [LARGE SCALE GENOMIC DNA]</scope>
    <source>
        <strain evidence="1">Iper-2018</strain>
    </source>
</reference>
<organism evidence="1 2">
    <name type="scientific">Ixodes persulcatus</name>
    <name type="common">Taiga tick</name>
    <dbReference type="NCBI Taxonomy" id="34615"/>
    <lineage>
        <taxon>Eukaryota</taxon>
        <taxon>Metazoa</taxon>
        <taxon>Ecdysozoa</taxon>
        <taxon>Arthropoda</taxon>
        <taxon>Chelicerata</taxon>
        <taxon>Arachnida</taxon>
        <taxon>Acari</taxon>
        <taxon>Parasitiformes</taxon>
        <taxon>Ixodida</taxon>
        <taxon>Ixodoidea</taxon>
        <taxon>Ixodidae</taxon>
        <taxon>Ixodinae</taxon>
        <taxon>Ixodes</taxon>
    </lineage>
</organism>
<dbReference type="EMBL" id="JABSTQ010007710">
    <property type="protein sequence ID" value="KAG0435329.1"/>
    <property type="molecule type" value="Genomic_DNA"/>
</dbReference>
<proteinExistence type="predicted"/>
<gene>
    <name evidence="1" type="ORF">HPB47_018555</name>
</gene>
<name>A0AC60QKG1_IXOPE</name>
<feature type="non-terminal residue" evidence="1">
    <location>
        <position position="1"/>
    </location>
</feature>